<gene>
    <name evidence="2" type="ORF">IAD18_02930</name>
</gene>
<sequence>MKIILTVAICVVSLFGVNAMASEQALLEQISRNNKDIIHAQMNTEGEMLSARSENNLPDPELELEYMANPANSLEMVVSETVEWPGIYVSRRKELSYRMTAMEYLYEAKKVEVLRDARLAYVDLVNVNRQIRRSTQILELVKSILDKVEQDTVVTDYTVLDVMKLKVEAFDLASTVSELVIKKQALISNLELMNGGLPLENVDFDAGKYNARLQSLSYYEEAFGNSPEAKAEYQQTLADRHAVKTSKQGWLPSLTLGYKFAREDGMKVHGFVFGISLPIFSNRNKARAAKAFQTASYFGWEKRQFEAAGEVRVLYGELLSLEQSLEKYRDVIADSEEAMTYLDTALNEKSITIIDYLSEYKYLLEAKSRLEDMEYDYNLKYVELSKYDLFQ</sequence>
<dbReference type="AlphaFoldDB" id="A0A9D1LG83"/>
<dbReference type="Proteomes" id="UP000824076">
    <property type="component" value="Unassembled WGS sequence"/>
</dbReference>
<dbReference type="PANTHER" id="PTHR30203:SF24">
    <property type="entry name" value="BLR4935 PROTEIN"/>
    <property type="match status" value="1"/>
</dbReference>
<accession>A0A9D1LG83</accession>
<dbReference type="Gene3D" id="1.20.1600.10">
    <property type="entry name" value="Outer membrane efflux proteins (OEP)"/>
    <property type="match status" value="1"/>
</dbReference>
<name>A0A9D1LG83_9BACT</name>
<reference evidence="2" key="1">
    <citation type="submission" date="2020-10" db="EMBL/GenBank/DDBJ databases">
        <authorList>
            <person name="Gilroy R."/>
        </authorList>
    </citation>
    <scope>NUCLEOTIDE SEQUENCE</scope>
    <source>
        <strain evidence="2">17073</strain>
    </source>
</reference>
<comment type="caution">
    <text evidence="2">The sequence shown here is derived from an EMBL/GenBank/DDBJ whole genome shotgun (WGS) entry which is preliminary data.</text>
</comment>
<proteinExistence type="predicted"/>
<feature type="chain" id="PRO_5039082812" evidence="1">
    <location>
        <begin position="22"/>
        <end position="391"/>
    </location>
</feature>
<evidence type="ECO:0000313" key="3">
    <source>
        <dbReference type="Proteomes" id="UP000824076"/>
    </source>
</evidence>
<dbReference type="GO" id="GO:0015562">
    <property type="term" value="F:efflux transmembrane transporter activity"/>
    <property type="evidence" value="ECO:0007669"/>
    <property type="project" value="InterPro"/>
</dbReference>
<evidence type="ECO:0000313" key="2">
    <source>
        <dbReference type="EMBL" id="HIU38604.1"/>
    </source>
</evidence>
<organism evidence="2 3">
    <name type="scientific">Candidatus Limisoma intestinavium</name>
    <dbReference type="NCBI Taxonomy" id="2840856"/>
    <lineage>
        <taxon>Bacteria</taxon>
        <taxon>Pseudomonadati</taxon>
        <taxon>Bacteroidota</taxon>
        <taxon>Bacteroidia</taxon>
        <taxon>Bacteroidales</taxon>
        <taxon>Candidatus Limisoma</taxon>
    </lineage>
</organism>
<dbReference type="PANTHER" id="PTHR30203">
    <property type="entry name" value="OUTER MEMBRANE CATION EFFLUX PROTEIN"/>
    <property type="match status" value="1"/>
</dbReference>
<feature type="signal peptide" evidence="1">
    <location>
        <begin position="1"/>
        <end position="21"/>
    </location>
</feature>
<dbReference type="InterPro" id="IPR010131">
    <property type="entry name" value="MdtP/NodT-like"/>
</dbReference>
<evidence type="ECO:0000256" key="1">
    <source>
        <dbReference type="SAM" id="SignalP"/>
    </source>
</evidence>
<dbReference type="EMBL" id="DVMS01000082">
    <property type="protein sequence ID" value="HIU38604.1"/>
    <property type="molecule type" value="Genomic_DNA"/>
</dbReference>
<keyword evidence="1" id="KW-0732">Signal</keyword>
<protein>
    <submittedName>
        <fullName evidence="2">TolC family protein</fullName>
    </submittedName>
</protein>
<reference evidence="2" key="2">
    <citation type="journal article" date="2021" name="PeerJ">
        <title>Extensive microbial diversity within the chicken gut microbiome revealed by metagenomics and culture.</title>
        <authorList>
            <person name="Gilroy R."/>
            <person name="Ravi A."/>
            <person name="Getino M."/>
            <person name="Pursley I."/>
            <person name="Horton D.L."/>
            <person name="Alikhan N.F."/>
            <person name="Baker D."/>
            <person name="Gharbi K."/>
            <person name="Hall N."/>
            <person name="Watson M."/>
            <person name="Adriaenssens E.M."/>
            <person name="Foster-Nyarko E."/>
            <person name="Jarju S."/>
            <person name="Secka A."/>
            <person name="Antonio M."/>
            <person name="Oren A."/>
            <person name="Chaudhuri R.R."/>
            <person name="La Ragione R."/>
            <person name="Hildebrand F."/>
            <person name="Pallen M.J."/>
        </authorList>
    </citation>
    <scope>NUCLEOTIDE SEQUENCE</scope>
    <source>
        <strain evidence="2">17073</strain>
    </source>
</reference>
<dbReference type="SUPFAM" id="SSF56954">
    <property type="entry name" value="Outer membrane efflux proteins (OEP)"/>
    <property type="match status" value="1"/>
</dbReference>